<dbReference type="EMBL" id="PP931174">
    <property type="protein sequence ID" value="XCH45035.1"/>
    <property type="molecule type" value="Genomic_DNA"/>
</dbReference>
<organism evidence="1">
    <name type="scientific">Mammaliicoccus phage MSShimriz1</name>
    <dbReference type="NCBI Taxonomy" id="3230127"/>
    <lineage>
        <taxon>Viruses</taxon>
    </lineage>
</organism>
<name>A0AAU8GVC9_9VIRU</name>
<protein>
    <submittedName>
        <fullName evidence="1">Uncharacterized protein</fullName>
    </submittedName>
</protein>
<accession>A0AAU8GVC9</accession>
<reference evidence="1" key="1">
    <citation type="submission" date="2024-06" db="EMBL/GenBank/DDBJ databases">
        <authorList>
            <person name="Ashkenazi R."/>
            <person name="Lipszyc R.R."/>
            <person name="Braunstein R."/>
            <person name="Yerushalmy O."/>
            <person name="Alkalay-Oren S."/>
            <person name="Coppenhagn-Glazer S."/>
            <person name="Hazan R."/>
        </authorList>
    </citation>
    <scope>NUCLEOTIDE SEQUENCE</scope>
</reference>
<sequence length="135" mass="15760">MNTTELLSIITRVMSEKDIELNKVDLYEQAVSINNKVKVCIGDDWFLVHLVGRAGGFTYDSTKEMLDKVIELITENDWFPGDDIEAYGEWFTLVVEEKNRDFRLLDENYNLSGKMTLNYLKSNYSNASLEKRIYR</sequence>
<evidence type="ECO:0000313" key="1">
    <source>
        <dbReference type="EMBL" id="XCH45035.1"/>
    </source>
</evidence>
<proteinExistence type="predicted"/>